<sequence length="222" mass="26275">MLGVYFPISLFLLSYILYSSYSNHFLGLEKIENLTINKIDAKISECNIKIKSEKLLLIAEENSMWLSNERNKFITIENSGEYNKIFIFKLIIYIDKLLKINKKIIFLLEFLNKKSETMNIKNLISYLENNQIYNNEYLKETNQNIKSIIVSIKNLNLQLLNEFTEISKNVNTHDKKEYDKKHTKNSIYIAKMINKLSSILSYINCLTNYENNIVMNIYYMNV</sequence>
<dbReference type="EMBL" id="PIXR01002432">
    <property type="protein sequence ID" value="TBT98442.1"/>
    <property type="molecule type" value="Genomic_DNA"/>
</dbReference>
<dbReference type="AlphaFoldDB" id="A0A4Q9KUA4"/>
<comment type="caution">
    <text evidence="1">The sequence shown here is derived from an EMBL/GenBank/DDBJ whole genome shotgun (WGS) entry which is preliminary data.</text>
</comment>
<dbReference type="VEuPathDB" id="MicrosporidiaDB:CWI36_0042p0070"/>
<accession>A0A4Q9KUA4</accession>
<dbReference type="Proteomes" id="UP000293045">
    <property type="component" value="Unassembled WGS sequence"/>
</dbReference>
<proteinExistence type="predicted"/>
<evidence type="ECO:0000313" key="2">
    <source>
        <dbReference type="Proteomes" id="UP000293045"/>
    </source>
</evidence>
<dbReference type="VEuPathDB" id="MicrosporidiaDB:CWI39_2432p0020"/>
<evidence type="ECO:0000313" key="1">
    <source>
        <dbReference type="EMBL" id="TBT98442.1"/>
    </source>
</evidence>
<gene>
    <name evidence="1" type="ORF">CWI39_2432p0020</name>
</gene>
<name>A0A4Q9KUA4_9MICR</name>
<protein>
    <submittedName>
        <fullName evidence="1">Uncharacterized protein</fullName>
    </submittedName>
</protein>
<organism evidence="1 2">
    <name type="scientific">Hamiltosporidium magnivora</name>
    <dbReference type="NCBI Taxonomy" id="148818"/>
    <lineage>
        <taxon>Eukaryota</taxon>
        <taxon>Fungi</taxon>
        <taxon>Fungi incertae sedis</taxon>
        <taxon>Microsporidia</taxon>
        <taxon>Dubosqiidae</taxon>
        <taxon>Hamiltosporidium</taxon>
    </lineage>
</organism>
<reference evidence="1 2" key="1">
    <citation type="submission" date="2017-12" db="EMBL/GenBank/DDBJ databases">
        <authorList>
            <person name="Pombert J.-F."/>
            <person name="Haag K.L."/>
            <person name="Ebert D."/>
        </authorList>
    </citation>
    <scope>NUCLEOTIDE SEQUENCE [LARGE SCALE GENOMIC DNA]</scope>
    <source>
        <strain evidence="1">IL-BN-2</strain>
    </source>
</reference>